<gene>
    <name evidence="3" type="ORF">ABG768_025554</name>
</gene>
<feature type="domain" description="C-type lectin" evidence="2">
    <location>
        <begin position="27"/>
        <end position="134"/>
    </location>
</feature>
<dbReference type="Proteomes" id="UP001479290">
    <property type="component" value="Unassembled WGS sequence"/>
</dbReference>
<keyword evidence="4" id="KW-1185">Reference proteome</keyword>
<dbReference type="PANTHER" id="PTHR45784:SF8">
    <property type="entry name" value="C-TYPE MANNOSE RECEPTOR 2-RELATED"/>
    <property type="match status" value="1"/>
</dbReference>
<feature type="chain" id="PRO_5043811170" description="C-type lectin domain-containing protein" evidence="1">
    <location>
        <begin position="22"/>
        <end position="258"/>
    </location>
</feature>
<protein>
    <recommendedName>
        <fullName evidence="2">C-type lectin domain-containing protein</fullName>
    </recommendedName>
</protein>
<dbReference type="InterPro" id="IPR001304">
    <property type="entry name" value="C-type_lectin-like"/>
</dbReference>
<comment type="caution">
    <text evidence="3">The sequence shown here is derived from an EMBL/GenBank/DDBJ whole genome shotgun (WGS) entry which is preliminary data.</text>
</comment>
<sequence>MAMKATVTVFLFLSLFGLNTSLYREHYYVNEYMEWSDARRYCKTNHDDLSTVSNEELQSLSDNPQISYGYYLIGLSRDPNDPERWIWTGGEDATNVMWDRGEPNTVYDECGAVKKSTAKVHDASCFWPIPFYCMEVFELILVQQESTWEEALQYCRQNYIDLAGLSSDVIMTEAKNKSTPALTDDVWIGLRFIAGHWFWVNGEDLDYKVWSGDEELQCPAMDQHCGVYDVKQKNWKPADCEQRLNFLCVKKPLNYLFE</sequence>
<dbReference type="PANTHER" id="PTHR45784">
    <property type="entry name" value="C-TYPE LECTIN DOMAIN FAMILY 20 MEMBER A-RELATED"/>
    <property type="match status" value="1"/>
</dbReference>
<dbReference type="Pfam" id="PF00059">
    <property type="entry name" value="Lectin_C"/>
    <property type="match status" value="2"/>
</dbReference>
<dbReference type="PROSITE" id="PS50041">
    <property type="entry name" value="C_TYPE_LECTIN_2"/>
    <property type="match status" value="2"/>
</dbReference>
<evidence type="ECO:0000313" key="4">
    <source>
        <dbReference type="Proteomes" id="UP001479290"/>
    </source>
</evidence>
<dbReference type="AlphaFoldDB" id="A0AAW2AF16"/>
<dbReference type="Gene3D" id="3.10.100.10">
    <property type="entry name" value="Mannose-Binding Protein A, subunit A"/>
    <property type="match status" value="2"/>
</dbReference>
<organism evidence="3 4">
    <name type="scientific">Culter alburnus</name>
    <name type="common">Topmouth culter</name>
    <dbReference type="NCBI Taxonomy" id="194366"/>
    <lineage>
        <taxon>Eukaryota</taxon>
        <taxon>Metazoa</taxon>
        <taxon>Chordata</taxon>
        <taxon>Craniata</taxon>
        <taxon>Vertebrata</taxon>
        <taxon>Euteleostomi</taxon>
        <taxon>Actinopterygii</taxon>
        <taxon>Neopterygii</taxon>
        <taxon>Teleostei</taxon>
        <taxon>Ostariophysi</taxon>
        <taxon>Cypriniformes</taxon>
        <taxon>Xenocyprididae</taxon>
        <taxon>Xenocypridinae</taxon>
        <taxon>Culter</taxon>
    </lineage>
</organism>
<dbReference type="InterPro" id="IPR016186">
    <property type="entry name" value="C-type_lectin-like/link_sf"/>
</dbReference>
<evidence type="ECO:0000256" key="1">
    <source>
        <dbReference type="SAM" id="SignalP"/>
    </source>
</evidence>
<evidence type="ECO:0000259" key="2">
    <source>
        <dbReference type="PROSITE" id="PS50041"/>
    </source>
</evidence>
<reference evidence="3 4" key="1">
    <citation type="submission" date="2024-05" db="EMBL/GenBank/DDBJ databases">
        <title>A high-quality chromosomal-level genome assembly of Topmouth culter (Culter alburnus).</title>
        <authorList>
            <person name="Zhao H."/>
        </authorList>
    </citation>
    <scope>NUCLEOTIDE SEQUENCE [LARGE SCALE GENOMIC DNA]</scope>
    <source>
        <strain evidence="3">CATC2023</strain>
        <tissue evidence="3">Muscle</tissue>
    </source>
</reference>
<dbReference type="SMART" id="SM00034">
    <property type="entry name" value="CLECT"/>
    <property type="match status" value="2"/>
</dbReference>
<proteinExistence type="predicted"/>
<keyword evidence="1" id="KW-0732">Signal</keyword>
<accession>A0AAW2AF16</accession>
<name>A0AAW2AF16_CULAL</name>
<dbReference type="SUPFAM" id="SSF56436">
    <property type="entry name" value="C-type lectin-like"/>
    <property type="match status" value="2"/>
</dbReference>
<dbReference type="EMBL" id="JAWDJR010000007">
    <property type="protein sequence ID" value="KAK9972231.1"/>
    <property type="molecule type" value="Genomic_DNA"/>
</dbReference>
<dbReference type="InterPro" id="IPR016187">
    <property type="entry name" value="CTDL_fold"/>
</dbReference>
<evidence type="ECO:0000313" key="3">
    <source>
        <dbReference type="EMBL" id="KAK9972231.1"/>
    </source>
</evidence>
<feature type="domain" description="C-type lectin" evidence="2">
    <location>
        <begin position="129"/>
        <end position="249"/>
    </location>
</feature>
<feature type="signal peptide" evidence="1">
    <location>
        <begin position="1"/>
        <end position="21"/>
    </location>
</feature>